<evidence type="ECO:0000256" key="2">
    <source>
        <dbReference type="ARBA" id="ARBA00006831"/>
    </source>
</evidence>
<comment type="subcellular location">
    <subcellularLocation>
        <location evidence="1 11">Cytoplasm</location>
        <location evidence="1 11">Cytoskeleton</location>
    </subcellularLocation>
</comment>
<evidence type="ECO:0000256" key="5">
    <source>
        <dbReference type="ARBA" id="ARBA00022701"/>
    </source>
</evidence>
<dbReference type="SUPFAM" id="SSF52540">
    <property type="entry name" value="P-loop containing nucleoside triphosphate hydrolases"/>
    <property type="match status" value="1"/>
</dbReference>
<evidence type="ECO:0000256" key="4">
    <source>
        <dbReference type="ARBA" id="ARBA00022490"/>
    </source>
</evidence>
<keyword evidence="13" id="KW-1185">Reference proteome</keyword>
<keyword evidence="8 11" id="KW-0243">Dynein</keyword>
<dbReference type="InterPro" id="IPR027417">
    <property type="entry name" value="P-loop_NTPase"/>
</dbReference>
<dbReference type="RefSeq" id="XP_006813120.1">
    <property type="nucleotide sequence ID" value="XM_006813057.1"/>
</dbReference>
<dbReference type="Proteomes" id="UP000694865">
    <property type="component" value="Unplaced"/>
</dbReference>
<accession>A0ABM0LZC9</accession>
<evidence type="ECO:0000256" key="11">
    <source>
        <dbReference type="RuleBase" id="RU366047"/>
    </source>
</evidence>
<keyword evidence="10 11" id="KW-0206">Cytoskeleton</keyword>
<gene>
    <name evidence="14" type="primary">LOC102807208</name>
</gene>
<evidence type="ECO:0000256" key="7">
    <source>
        <dbReference type="ARBA" id="ARBA00022840"/>
    </source>
</evidence>
<reference evidence="14" key="1">
    <citation type="submission" date="2025-08" db="UniProtKB">
        <authorList>
            <consortium name="RefSeq"/>
        </authorList>
    </citation>
    <scope>IDENTIFICATION</scope>
    <source>
        <tissue evidence="14">Testes</tissue>
    </source>
</reference>
<keyword evidence="3 11" id="KW-0813">Transport</keyword>
<comment type="function">
    <text evidence="11">Acts as one of several non-catalytic accessory components of the cytoplasmic dynein 1 complex that are thought to be involved in linking dynein to cargos and to adapter proteins that regulate dynein function. Cytoplasmic dynein 1 acts as a motor for the intracellular retrograde motility of vesicles and organelles along microtubules. May play a role in binding dynein to membranous organelles or chromosomes.</text>
</comment>
<comment type="subunit">
    <text evidence="11">Homodimer. The cytoplasmic dynein 1 complex consists of two catalytic heavy chains (HCs) and a number of non-catalytic subunits presented by intermediate chains (ICs).</text>
</comment>
<dbReference type="Pfam" id="PF05783">
    <property type="entry name" value="DLIC"/>
    <property type="match status" value="1"/>
</dbReference>
<dbReference type="InterPro" id="IPR022780">
    <property type="entry name" value="Dynein_light_int_chain"/>
</dbReference>
<organism evidence="13 14">
    <name type="scientific">Saccoglossus kowalevskii</name>
    <name type="common">Acorn worm</name>
    <dbReference type="NCBI Taxonomy" id="10224"/>
    <lineage>
        <taxon>Eukaryota</taxon>
        <taxon>Metazoa</taxon>
        <taxon>Hemichordata</taxon>
        <taxon>Enteropneusta</taxon>
        <taxon>Harrimaniidae</taxon>
        <taxon>Saccoglossus</taxon>
    </lineage>
</organism>
<evidence type="ECO:0000256" key="6">
    <source>
        <dbReference type="ARBA" id="ARBA00022741"/>
    </source>
</evidence>
<protein>
    <recommendedName>
        <fullName evidence="11">Dynein light intermediate chain</fullName>
    </recommendedName>
</protein>
<keyword evidence="4 11" id="KW-0963">Cytoplasm</keyword>
<evidence type="ECO:0000256" key="8">
    <source>
        <dbReference type="ARBA" id="ARBA00023017"/>
    </source>
</evidence>
<dbReference type="InterPro" id="IPR008467">
    <property type="entry name" value="Dynein1_light_intermed_chain"/>
</dbReference>
<keyword evidence="7 11" id="KW-0067">ATP-binding</keyword>
<keyword evidence="5 11" id="KW-0493">Microtubule</keyword>
<feature type="region of interest" description="Disordered" evidence="12">
    <location>
        <begin position="1"/>
        <end position="20"/>
    </location>
</feature>
<dbReference type="PANTHER" id="PTHR12688:SF0">
    <property type="entry name" value="DYNEIN LIGHT INTERMEDIATE CHAIN"/>
    <property type="match status" value="1"/>
</dbReference>
<evidence type="ECO:0000313" key="13">
    <source>
        <dbReference type="Proteomes" id="UP000694865"/>
    </source>
</evidence>
<keyword evidence="6 11" id="KW-0547">Nucleotide-binding</keyword>
<sequence length="90" mass="9522">MAPIGEKAAVTGSVDLNDGQESGSNLWSSILAEVGSHSSSKLPSCKSILVLGEDESGKTTLLAKIQGTDEPKKGKGLEYLFLDVRDEDRD</sequence>
<comment type="similarity">
    <text evidence="2 11">Belongs to the dynein light intermediate chain family.</text>
</comment>
<evidence type="ECO:0000256" key="3">
    <source>
        <dbReference type="ARBA" id="ARBA00022448"/>
    </source>
</evidence>
<evidence type="ECO:0000256" key="12">
    <source>
        <dbReference type="SAM" id="MobiDB-lite"/>
    </source>
</evidence>
<evidence type="ECO:0000256" key="9">
    <source>
        <dbReference type="ARBA" id="ARBA00023175"/>
    </source>
</evidence>
<proteinExistence type="inferred from homology"/>
<dbReference type="GeneID" id="102807208"/>
<evidence type="ECO:0000313" key="14">
    <source>
        <dbReference type="RefSeq" id="XP_006813120.1"/>
    </source>
</evidence>
<evidence type="ECO:0000256" key="10">
    <source>
        <dbReference type="ARBA" id="ARBA00023212"/>
    </source>
</evidence>
<name>A0ABM0LZC9_SACKO</name>
<keyword evidence="9 11" id="KW-0505">Motor protein</keyword>
<evidence type="ECO:0000256" key="1">
    <source>
        <dbReference type="ARBA" id="ARBA00004245"/>
    </source>
</evidence>
<dbReference type="PANTHER" id="PTHR12688">
    <property type="entry name" value="DYNEIN LIGHT INTERMEDIATE CHAIN"/>
    <property type="match status" value="1"/>
</dbReference>
<feature type="non-terminal residue" evidence="14">
    <location>
        <position position="90"/>
    </location>
</feature>